<dbReference type="PROSITE" id="PS51330">
    <property type="entry name" value="DHFR_2"/>
    <property type="match status" value="1"/>
</dbReference>
<evidence type="ECO:0000256" key="3">
    <source>
        <dbReference type="ARBA" id="ARBA00022563"/>
    </source>
</evidence>
<evidence type="ECO:0000256" key="1">
    <source>
        <dbReference type="ARBA" id="ARBA00004903"/>
    </source>
</evidence>
<dbReference type="InterPro" id="IPR017925">
    <property type="entry name" value="DHFR_CS"/>
</dbReference>
<evidence type="ECO:0000256" key="2">
    <source>
        <dbReference type="ARBA" id="ARBA00012856"/>
    </source>
</evidence>
<dbReference type="InterPro" id="IPR001796">
    <property type="entry name" value="DHFR_dom"/>
</dbReference>
<dbReference type="Pfam" id="PF00186">
    <property type="entry name" value="DHFR_1"/>
    <property type="match status" value="1"/>
</dbReference>
<dbReference type="EC" id="1.5.1.3" evidence="2"/>
<organism evidence="8">
    <name type="scientific">Pandoravirus macleodensis</name>
    <dbReference type="NCBI Taxonomy" id="2107707"/>
    <lineage>
        <taxon>Viruses</taxon>
        <taxon>Pandoravirus</taxon>
    </lineage>
</organism>
<name>A0A2U7UEX1_9VIRU</name>
<dbReference type="PROSITE" id="PS00075">
    <property type="entry name" value="DHFR_1"/>
    <property type="match status" value="1"/>
</dbReference>
<dbReference type="GO" id="GO:0046452">
    <property type="term" value="P:dihydrofolate metabolic process"/>
    <property type="evidence" value="ECO:0007669"/>
    <property type="project" value="TreeGrafter"/>
</dbReference>
<dbReference type="GO" id="GO:0050661">
    <property type="term" value="F:NADP binding"/>
    <property type="evidence" value="ECO:0007669"/>
    <property type="project" value="InterPro"/>
</dbReference>
<dbReference type="GO" id="GO:0004146">
    <property type="term" value="F:dihydrofolate reductase activity"/>
    <property type="evidence" value="ECO:0007669"/>
    <property type="project" value="UniProtKB-EC"/>
</dbReference>
<dbReference type="EMBL" id="MG011691">
    <property type="protein sequence ID" value="AVK77008.1"/>
    <property type="molecule type" value="Genomic_DNA"/>
</dbReference>
<dbReference type="KEGG" id="vg:36841463"/>
<accession>A0A2U7UEX1</accession>
<evidence type="ECO:0000256" key="4">
    <source>
        <dbReference type="ARBA" id="ARBA00022857"/>
    </source>
</evidence>
<dbReference type="CDD" id="cd00209">
    <property type="entry name" value="DHFR"/>
    <property type="match status" value="1"/>
</dbReference>
<dbReference type="GO" id="GO:0046655">
    <property type="term" value="P:folic acid metabolic process"/>
    <property type="evidence" value="ECO:0007669"/>
    <property type="project" value="TreeGrafter"/>
</dbReference>
<protein>
    <recommendedName>
        <fullName evidence="2">dihydrofolate reductase</fullName>
        <ecNumber evidence="2">1.5.1.3</ecNumber>
    </recommendedName>
</protein>
<sequence length="227" mass="24378">MATTTMSALDATLDAPVLMTAASTDADDTTSAPMAATGALATVPFSIVVAMTVSRAIGQDGKLPWGRLPSEMADFRNLTRTTTDPAKANALIMGRLTFDSLPRRRPLPGRINVVLTRRPLGADTYPEGVLVASSLDEALNMVAHAEKVFVIGGAQVYADAVIHPACAGIWVTQITNLDYPEADAFFPLLDDEAAAYETAEAVDEPRQECGVSYQRLYRARRVVYTNK</sequence>
<dbReference type="GeneID" id="36841463"/>
<dbReference type="PANTHER" id="PTHR48069:SF3">
    <property type="entry name" value="DIHYDROFOLATE REDUCTASE"/>
    <property type="match status" value="1"/>
</dbReference>
<dbReference type="InterPro" id="IPR024072">
    <property type="entry name" value="DHFR-like_dom_sf"/>
</dbReference>
<evidence type="ECO:0000313" key="8">
    <source>
        <dbReference type="EMBL" id="AVK77008.1"/>
    </source>
</evidence>
<proteinExistence type="inferred from homology"/>
<keyword evidence="3" id="KW-0554">One-carbon metabolism</keyword>
<reference evidence="8" key="1">
    <citation type="journal article" date="2018" name="Nat. Commun.">
        <title>Diversity and evolution of the emerging Pandoraviridae family.</title>
        <authorList>
            <person name="Legendre M."/>
            <person name="Fabre E."/>
            <person name="Poirot O."/>
            <person name="Jeudy S."/>
            <person name="Lartigue A."/>
            <person name="Alempic J.M."/>
            <person name="Beucher L."/>
            <person name="Philippe N."/>
            <person name="Bertaux L."/>
            <person name="Christo-Foroux E."/>
            <person name="Labadie K."/>
            <person name="Coute Y."/>
            <person name="Abergel C."/>
            <person name="Claverie J.M."/>
        </authorList>
    </citation>
    <scope>NUCLEOTIDE SEQUENCE [LARGE SCALE GENOMIC DNA]</scope>
    <source>
        <strain evidence="8">Macleodensis</strain>
    </source>
</reference>
<dbReference type="PRINTS" id="PR00070">
    <property type="entry name" value="DHFR"/>
</dbReference>
<feature type="domain" description="DHFR" evidence="7">
    <location>
        <begin position="44"/>
        <end position="220"/>
    </location>
</feature>
<evidence type="ECO:0000256" key="6">
    <source>
        <dbReference type="RuleBase" id="RU004474"/>
    </source>
</evidence>
<dbReference type="PANTHER" id="PTHR48069">
    <property type="entry name" value="DIHYDROFOLATE REDUCTASE"/>
    <property type="match status" value="1"/>
</dbReference>
<dbReference type="InterPro" id="IPR012259">
    <property type="entry name" value="DHFR"/>
</dbReference>
<comment type="pathway">
    <text evidence="1">Cofactor biosynthesis; tetrahydrofolate biosynthesis; 5,6,7,8-tetrahydrofolate from 7,8-dihydrofolate: step 1/1.</text>
</comment>
<gene>
    <name evidence="8" type="ORF">pmac_cds_320</name>
</gene>
<evidence type="ECO:0000259" key="7">
    <source>
        <dbReference type="PROSITE" id="PS51330"/>
    </source>
</evidence>
<dbReference type="Proteomes" id="UP000249758">
    <property type="component" value="Segment"/>
</dbReference>
<dbReference type="SUPFAM" id="SSF53597">
    <property type="entry name" value="Dihydrofolate reductase-like"/>
    <property type="match status" value="1"/>
</dbReference>
<dbReference type="RefSeq" id="YP_009481004.1">
    <property type="nucleotide sequence ID" value="NC_037665.1"/>
</dbReference>
<evidence type="ECO:0000256" key="5">
    <source>
        <dbReference type="ARBA" id="ARBA00023002"/>
    </source>
</evidence>
<dbReference type="GO" id="GO:0006730">
    <property type="term" value="P:one-carbon metabolic process"/>
    <property type="evidence" value="ECO:0007669"/>
    <property type="project" value="UniProtKB-KW"/>
</dbReference>
<keyword evidence="5" id="KW-0560">Oxidoreductase</keyword>
<dbReference type="Gene3D" id="3.40.430.10">
    <property type="entry name" value="Dihydrofolate Reductase, subunit A"/>
    <property type="match status" value="1"/>
</dbReference>
<comment type="similarity">
    <text evidence="6">Belongs to the dihydrofolate reductase family.</text>
</comment>
<keyword evidence="4" id="KW-0521">NADP</keyword>
<dbReference type="GO" id="GO:0046654">
    <property type="term" value="P:tetrahydrofolate biosynthetic process"/>
    <property type="evidence" value="ECO:0007669"/>
    <property type="project" value="InterPro"/>
</dbReference>